<evidence type="ECO:0000256" key="1">
    <source>
        <dbReference type="ARBA" id="ARBA00022737"/>
    </source>
</evidence>
<dbReference type="PANTHER" id="PTHR47186:SF50">
    <property type="entry name" value="FBD DOMAIN-CONTAINING PROTEIN"/>
    <property type="match status" value="1"/>
</dbReference>
<sequence>MVQVKELGKFDRVKSCNVHDLLHKLSITKAKEEISFEILRQGKSQHLDKPRHRAIYCGTGSFIHSPNDRLRSLFVHGAGKVDDSPSYWKSFGLLKVLDFEDFDLKNLSDTIGALTWLRYLGLRNTKIKELPSSLGRLKNLEVLDIAKNNGMEVPNVLWKMASLRHLYMSEIRCQLPKNRHFE</sequence>
<dbReference type="Gene3D" id="3.80.10.10">
    <property type="entry name" value="Ribonuclease Inhibitor"/>
    <property type="match status" value="1"/>
</dbReference>
<dbReference type="SUPFAM" id="SSF52058">
    <property type="entry name" value="L domain-like"/>
    <property type="match status" value="1"/>
</dbReference>
<dbReference type="PANTHER" id="PTHR47186">
    <property type="entry name" value="LEUCINE-RICH REPEAT-CONTAINING PROTEIN 57"/>
    <property type="match status" value="1"/>
</dbReference>
<keyword evidence="1" id="KW-0677">Repeat</keyword>
<organism evidence="3">
    <name type="scientific">Sesamum radiatum</name>
    <name type="common">Black benniseed</name>
    <dbReference type="NCBI Taxonomy" id="300843"/>
    <lineage>
        <taxon>Eukaryota</taxon>
        <taxon>Viridiplantae</taxon>
        <taxon>Streptophyta</taxon>
        <taxon>Embryophyta</taxon>
        <taxon>Tracheophyta</taxon>
        <taxon>Spermatophyta</taxon>
        <taxon>Magnoliopsida</taxon>
        <taxon>eudicotyledons</taxon>
        <taxon>Gunneridae</taxon>
        <taxon>Pentapetalae</taxon>
        <taxon>asterids</taxon>
        <taxon>lamiids</taxon>
        <taxon>Lamiales</taxon>
        <taxon>Pedaliaceae</taxon>
        <taxon>Sesamum</taxon>
    </lineage>
</organism>
<feature type="domain" description="Disease resistance R13L4/SHOC-2-like LRR" evidence="2">
    <location>
        <begin position="70"/>
        <end position="177"/>
    </location>
</feature>
<proteinExistence type="predicted"/>
<dbReference type="InterPro" id="IPR055414">
    <property type="entry name" value="LRR_R13L4/SHOC2-like"/>
</dbReference>
<name>A0AAW2JY22_SESRA</name>
<protein>
    <recommendedName>
        <fullName evidence="2">Disease resistance R13L4/SHOC-2-like LRR domain-containing protein</fullName>
    </recommendedName>
</protein>
<reference evidence="3" key="2">
    <citation type="journal article" date="2024" name="Plant">
        <title>Genomic evolution and insights into agronomic trait innovations of Sesamum species.</title>
        <authorList>
            <person name="Miao H."/>
            <person name="Wang L."/>
            <person name="Qu L."/>
            <person name="Liu H."/>
            <person name="Sun Y."/>
            <person name="Le M."/>
            <person name="Wang Q."/>
            <person name="Wei S."/>
            <person name="Zheng Y."/>
            <person name="Lin W."/>
            <person name="Duan Y."/>
            <person name="Cao H."/>
            <person name="Xiong S."/>
            <person name="Wang X."/>
            <person name="Wei L."/>
            <person name="Li C."/>
            <person name="Ma Q."/>
            <person name="Ju M."/>
            <person name="Zhao R."/>
            <person name="Li G."/>
            <person name="Mu C."/>
            <person name="Tian Q."/>
            <person name="Mei H."/>
            <person name="Zhang T."/>
            <person name="Gao T."/>
            <person name="Zhang H."/>
        </authorList>
    </citation>
    <scope>NUCLEOTIDE SEQUENCE</scope>
    <source>
        <strain evidence="3">G02</strain>
    </source>
</reference>
<accession>A0AAW2JY22</accession>
<reference evidence="3" key="1">
    <citation type="submission" date="2020-06" db="EMBL/GenBank/DDBJ databases">
        <authorList>
            <person name="Li T."/>
            <person name="Hu X."/>
            <person name="Zhang T."/>
            <person name="Song X."/>
            <person name="Zhang H."/>
            <person name="Dai N."/>
            <person name="Sheng W."/>
            <person name="Hou X."/>
            <person name="Wei L."/>
        </authorList>
    </citation>
    <scope>NUCLEOTIDE SEQUENCE</scope>
    <source>
        <strain evidence="3">G02</strain>
        <tissue evidence="3">Leaf</tissue>
    </source>
</reference>
<gene>
    <name evidence="3" type="ORF">Sradi_6519800</name>
</gene>
<dbReference type="Pfam" id="PF23598">
    <property type="entry name" value="LRR_14"/>
    <property type="match status" value="1"/>
</dbReference>
<dbReference type="InterPro" id="IPR032675">
    <property type="entry name" value="LRR_dom_sf"/>
</dbReference>
<dbReference type="AlphaFoldDB" id="A0AAW2JY22"/>
<comment type="caution">
    <text evidence="3">The sequence shown here is derived from an EMBL/GenBank/DDBJ whole genome shotgun (WGS) entry which is preliminary data.</text>
</comment>
<evidence type="ECO:0000259" key="2">
    <source>
        <dbReference type="Pfam" id="PF23598"/>
    </source>
</evidence>
<dbReference type="EMBL" id="JACGWJ010000031">
    <property type="protein sequence ID" value="KAL0298600.1"/>
    <property type="molecule type" value="Genomic_DNA"/>
</dbReference>
<evidence type="ECO:0000313" key="3">
    <source>
        <dbReference type="EMBL" id="KAL0298600.1"/>
    </source>
</evidence>